<dbReference type="InterPro" id="IPR001647">
    <property type="entry name" value="HTH_TetR"/>
</dbReference>
<evidence type="ECO:0000259" key="3">
    <source>
        <dbReference type="PROSITE" id="PS50977"/>
    </source>
</evidence>
<feature type="DNA-binding region" description="H-T-H motif" evidence="2">
    <location>
        <begin position="43"/>
        <end position="62"/>
    </location>
</feature>
<dbReference type="Proteomes" id="UP001501671">
    <property type="component" value="Unassembled WGS sequence"/>
</dbReference>
<organism evidence="4 5">
    <name type="scientific">Pigmentiphaga soli</name>
    <dbReference type="NCBI Taxonomy" id="1007095"/>
    <lineage>
        <taxon>Bacteria</taxon>
        <taxon>Pseudomonadati</taxon>
        <taxon>Pseudomonadota</taxon>
        <taxon>Betaproteobacteria</taxon>
        <taxon>Burkholderiales</taxon>
        <taxon>Alcaligenaceae</taxon>
        <taxon>Pigmentiphaga</taxon>
    </lineage>
</organism>
<dbReference type="Pfam" id="PF00440">
    <property type="entry name" value="TetR_N"/>
    <property type="match status" value="1"/>
</dbReference>
<evidence type="ECO:0000256" key="1">
    <source>
        <dbReference type="ARBA" id="ARBA00023125"/>
    </source>
</evidence>
<evidence type="ECO:0000313" key="4">
    <source>
        <dbReference type="EMBL" id="GAA4337357.1"/>
    </source>
</evidence>
<dbReference type="InterPro" id="IPR036271">
    <property type="entry name" value="Tet_transcr_reg_TetR-rel_C_sf"/>
</dbReference>
<dbReference type="RefSeq" id="WP_345250967.1">
    <property type="nucleotide sequence ID" value="NZ_BAABFO010000017.1"/>
</dbReference>
<dbReference type="Pfam" id="PF17938">
    <property type="entry name" value="TetR_C_29"/>
    <property type="match status" value="1"/>
</dbReference>
<reference evidence="5" key="1">
    <citation type="journal article" date="2019" name="Int. J. Syst. Evol. Microbiol.">
        <title>The Global Catalogue of Microorganisms (GCM) 10K type strain sequencing project: providing services to taxonomists for standard genome sequencing and annotation.</title>
        <authorList>
            <consortium name="The Broad Institute Genomics Platform"/>
            <consortium name="The Broad Institute Genome Sequencing Center for Infectious Disease"/>
            <person name="Wu L."/>
            <person name="Ma J."/>
        </authorList>
    </citation>
    <scope>NUCLEOTIDE SEQUENCE [LARGE SCALE GENOMIC DNA]</scope>
    <source>
        <strain evidence="5">JCM 17666</strain>
    </source>
</reference>
<name>A0ABP8HC85_9BURK</name>
<accession>A0ABP8HC85</accession>
<dbReference type="PROSITE" id="PS50977">
    <property type="entry name" value="HTH_TETR_2"/>
    <property type="match status" value="1"/>
</dbReference>
<comment type="caution">
    <text evidence="4">The sequence shown here is derived from an EMBL/GenBank/DDBJ whole genome shotgun (WGS) entry which is preliminary data.</text>
</comment>
<dbReference type="Gene3D" id="1.10.357.10">
    <property type="entry name" value="Tetracycline Repressor, domain 2"/>
    <property type="match status" value="1"/>
</dbReference>
<dbReference type="PANTHER" id="PTHR30328">
    <property type="entry name" value="TRANSCRIPTIONAL REPRESSOR"/>
    <property type="match status" value="1"/>
</dbReference>
<dbReference type="PANTHER" id="PTHR30328:SF54">
    <property type="entry name" value="HTH-TYPE TRANSCRIPTIONAL REPRESSOR SCO4008"/>
    <property type="match status" value="1"/>
</dbReference>
<dbReference type="PRINTS" id="PR00455">
    <property type="entry name" value="HTHTETR"/>
</dbReference>
<dbReference type="SUPFAM" id="SSF46689">
    <property type="entry name" value="Homeodomain-like"/>
    <property type="match status" value="1"/>
</dbReference>
<keyword evidence="5" id="KW-1185">Reference proteome</keyword>
<evidence type="ECO:0000256" key="2">
    <source>
        <dbReference type="PROSITE-ProRule" id="PRU00335"/>
    </source>
</evidence>
<protein>
    <submittedName>
        <fullName evidence="4">TetR/AcrR family transcriptional regulator</fullName>
    </submittedName>
</protein>
<sequence length="219" mass="24009">MPASAPSQDPPPAPRTRNAAATRERILRAAIAEFAAHGFGGARIERICEEAGIAGRMIYYYFQSKESLFIAALDAVYAQLAEAEAALDLESLDPRDAMRRLVAFVWHHFRAHPELLGLLATENQLGGQHVRGRPTGARHASRQLAILAGILERGAAAGQFRRDATVLDVFMTISALCYHPLANRHTLADYLGRDMEDDAVAGAWLAHIGNVVLDYLTRR</sequence>
<dbReference type="InterPro" id="IPR050109">
    <property type="entry name" value="HTH-type_TetR-like_transc_reg"/>
</dbReference>
<dbReference type="SUPFAM" id="SSF48498">
    <property type="entry name" value="Tetracyclin repressor-like, C-terminal domain"/>
    <property type="match status" value="1"/>
</dbReference>
<gene>
    <name evidence="4" type="ORF">GCM10023144_32980</name>
</gene>
<proteinExistence type="predicted"/>
<evidence type="ECO:0000313" key="5">
    <source>
        <dbReference type="Proteomes" id="UP001501671"/>
    </source>
</evidence>
<dbReference type="InterPro" id="IPR041474">
    <property type="entry name" value="NicS_C"/>
</dbReference>
<dbReference type="InterPro" id="IPR009057">
    <property type="entry name" value="Homeodomain-like_sf"/>
</dbReference>
<dbReference type="EMBL" id="BAABFO010000017">
    <property type="protein sequence ID" value="GAA4337357.1"/>
    <property type="molecule type" value="Genomic_DNA"/>
</dbReference>
<keyword evidence="1 2" id="KW-0238">DNA-binding</keyword>
<feature type="domain" description="HTH tetR-type" evidence="3">
    <location>
        <begin position="20"/>
        <end position="80"/>
    </location>
</feature>